<reference evidence="1" key="1">
    <citation type="submission" date="2013-05" db="EMBL/GenBank/DDBJ databases">
        <authorList>
            <person name="Harkins D.M."/>
            <person name="Durkin A.S."/>
            <person name="Brinkac L.M."/>
            <person name="Haft D.H."/>
            <person name="Selengut J.D."/>
            <person name="Sanka R."/>
            <person name="DePew J."/>
            <person name="Purushe J."/>
            <person name="Hartskeerl R.A."/>
            <person name="Ahmed A."/>
            <person name="van der Linden H."/>
            <person name="Goris M.G.A."/>
            <person name="Vinetz J.M."/>
            <person name="Sutton G.G."/>
            <person name="Nierman W.C."/>
            <person name="Fouts D.E."/>
        </authorList>
    </citation>
    <scope>NUCLEOTIDE SEQUENCE [LARGE SCALE GENOMIC DNA]</scope>
    <source>
        <strain evidence="1">L 60</strain>
    </source>
</reference>
<accession>V6IAT2</accession>
<dbReference type="Proteomes" id="UP000018747">
    <property type="component" value="Unassembled WGS sequence"/>
</dbReference>
<evidence type="ECO:0000313" key="2">
    <source>
        <dbReference type="Proteomes" id="UP000018747"/>
    </source>
</evidence>
<dbReference type="AlphaFoldDB" id="V6IAT2"/>
<proteinExistence type="predicted"/>
<organism evidence="1 2">
    <name type="scientific">Leptospira alexanderi serovar Manhao 3 str. L 60</name>
    <dbReference type="NCBI Taxonomy" id="1049759"/>
    <lineage>
        <taxon>Bacteria</taxon>
        <taxon>Pseudomonadati</taxon>
        <taxon>Spirochaetota</taxon>
        <taxon>Spirochaetia</taxon>
        <taxon>Leptospirales</taxon>
        <taxon>Leptospiraceae</taxon>
        <taxon>Leptospira</taxon>
    </lineage>
</organism>
<name>V6IAT2_9LEPT</name>
<dbReference type="EMBL" id="AHMT02000052">
    <property type="protein sequence ID" value="EQA61033.1"/>
    <property type="molecule type" value="Genomic_DNA"/>
</dbReference>
<sequence>MYRHSRDREQKVNQTRLSKYPLIKKEKTQGSFTFLKKYSR</sequence>
<comment type="caution">
    <text evidence="1">The sequence shown here is derived from an EMBL/GenBank/DDBJ whole genome shotgun (WGS) entry which is preliminary data.</text>
</comment>
<evidence type="ECO:0000313" key="1">
    <source>
        <dbReference type="EMBL" id="EQA61033.1"/>
    </source>
</evidence>
<keyword evidence="2" id="KW-1185">Reference proteome</keyword>
<gene>
    <name evidence="1" type="ORF">LEP1GSC062_1246</name>
</gene>
<protein>
    <submittedName>
        <fullName evidence="1">Uncharacterized protein</fullName>
    </submittedName>
</protein>